<dbReference type="OrthoDB" id="9792148at2"/>
<evidence type="ECO:0000313" key="5">
    <source>
        <dbReference type="EMBL" id="KGQ71584.1"/>
    </source>
</evidence>
<dbReference type="Pfam" id="PF17853">
    <property type="entry name" value="GGDEF_2"/>
    <property type="match status" value="1"/>
</dbReference>
<dbReference type="PANTHER" id="PTHR33744">
    <property type="entry name" value="CARBOHYDRATE DIACID REGULATOR"/>
    <property type="match status" value="1"/>
</dbReference>
<reference evidence="5 6" key="1">
    <citation type="submission" date="2014-11" db="EMBL/GenBank/DDBJ databases">
        <title>Draft genome sequence of Chelonobacter oris 1662T, associated with respiratory disease in Hermann's Tortoises.</title>
        <authorList>
            <person name="Kudirkiene E."/>
            <person name="Hansen M.J."/>
            <person name="Bojesen A.M."/>
        </authorList>
    </citation>
    <scope>NUCLEOTIDE SEQUENCE [LARGE SCALE GENOMIC DNA]</scope>
    <source>
        <strain evidence="5 6">1662</strain>
    </source>
</reference>
<dbReference type="Pfam" id="PF13556">
    <property type="entry name" value="HTH_30"/>
    <property type="match status" value="1"/>
</dbReference>
<dbReference type="RefSeq" id="WP_034612017.1">
    <property type="nucleotide sequence ID" value="NZ_JSUM01000001.1"/>
</dbReference>
<evidence type="ECO:0000259" key="2">
    <source>
        <dbReference type="Pfam" id="PF05651"/>
    </source>
</evidence>
<proteinExistence type="inferred from homology"/>
<accession>A0A0A3BDG7</accession>
<gene>
    <name evidence="5" type="ORF">OA57_00515</name>
</gene>
<dbReference type="InterPro" id="IPR025736">
    <property type="entry name" value="PucR_C-HTH_dom"/>
</dbReference>
<organism evidence="5 6">
    <name type="scientific">Chelonobacter oris</name>
    <dbReference type="NCBI Taxonomy" id="505317"/>
    <lineage>
        <taxon>Bacteria</taxon>
        <taxon>Pseudomonadati</taxon>
        <taxon>Pseudomonadota</taxon>
        <taxon>Gammaproteobacteria</taxon>
        <taxon>Pasteurellales</taxon>
        <taxon>Pasteurellaceae</taxon>
        <taxon>Chelonobacter</taxon>
    </lineage>
</organism>
<dbReference type="InterPro" id="IPR042070">
    <property type="entry name" value="PucR_C-HTH_sf"/>
</dbReference>
<evidence type="ECO:0008006" key="7">
    <source>
        <dbReference type="Google" id="ProtNLM"/>
    </source>
</evidence>
<keyword evidence="6" id="KW-1185">Reference proteome</keyword>
<evidence type="ECO:0000259" key="4">
    <source>
        <dbReference type="Pfam" id="PF17853"/>
    </source>
</evidence>
<feature type="domain" description="Putative sugar diacid recognition" evidence="2">
    <location>
        <begin position="3"/>
        <end position="137"/>
    </location>
</feature>
<name>A0A0A3BDG7_9PAST</name>
<evidence type="ECO:0000256" key="1">
    <source>
        <dbReference type="ARBA" id="ARBA00006754"/>
    </source>
</evidence>
<comment type="caution">
    <text evidence="5">The sequence shown here is derived from an EMBL/GenBank/DDBJ whole genome shotgun (WGS) entry which is preliminary data.</text>
</comment>
<dbReference type="AlphaFoldDB" id="A0A0A3BDG7"/>
<dbReference type="InterPro" id="IPR051448">
    <property type="entry name" value="CdaR-like_regulators"/>
</dbReference>
<dbReference type="STRING" id="505317.OA57_00515"/>
<dbReference type="PANTHER" id="PTHR33744:SF15">
    <property type="entry name" value="CARBOHYDRATE DIACID REGULATOR"/>
    <property type="match status" value="1"/>
</dbReference>
<dbReference type="InterPro" id="IPR008599">
    <property type="entry name" value="Diacid_rec"/>
</dbReference>
<dbReference type="Pfam" id="PF05651">
    <property type="entry name" value="Diacid_rec"/>
    <property type="match status" value="1"/>
</dbReference>
<protein>
    <recommendedName>
        <fullName evidence="7">XRE family transcriptional regulator</fullName>
    </recommendedName>
</protein>
<dbReference type="InterPro" id="IPR041522">
    <property type="entry name" value="CdaR_GGDEF"/>
</dbReference>
<feature type="domain" description="CdaR GGDEF-like" evidence="4">
    <location>
        <begin position="140"/>
        <end position="256"/>
    </location>
</feature>
<evidence type="ECO:0000259" key="3">
    <source>
        <dbReference type="Pfam" id="PF13556"/>
    </source>
</evidence>
<dbReference type="Proteomes" id="UP000030380">
    <property type="component" value="Unassembled WGS sequence"/>
</dbReference>
<evidence type="ECO:0000313" key="6">
    <source>
        <dbReference type="Proteomes" id="UP000030380"/>
    </source>
</evidence>
<dbReference type="EMBL" id="JSUM01000001">
    <property type="protein sequence ID" value="KGQ71584.1"/>
    <property type="molecule type" value="Genomic_DNA"/>
</dbReference>
<sequence length="366" mass="41850">MKLDKTIAQHIVTRTMNIIGKSVNVMNENGIIIASGNPTRLNQRHTGAILALRENRTIEIDATLARQWNYEAQPGINLPIRYLDRTFGVVGISGVPDDVRHYAELVKMTAELIVEQNILLEQERWQRRYKEEFLLQLIKGQSDPQSLQYAEMFNIDSRRTRVAIIIKLLDGSMELLRELVGYLELSRQKPLVAVTALDEIVVLSANNDSISQPSTLIAQLLPSHLHAHQFKIAVGCPVSDLQDIALSYRTALSVLNYGRRIAPKKNYYSYRQYKLPALLDGLPTWKTAEITRPLQALYAADEKRVLYKTLQRYFLSNCDPARTAETLFIHVNTLRYRLNKIEQLTGLSFNKIDEKFVLYLSTVLKV</sequence>
<comment type="similarity">
    <text evidence="1">Belongs to the CdaR family.</text>
</comment>
<dbReference type="Gene3D" id="1.10.10.2840">
    <property type="entry name" value="PucR C-terminal helix-turn-helix domain"/>
    <property type="match status" value="1"/>
</dbReference>
<feature type="domain" description="PucR C-terminal helix-turn-helix" evidence="3">
    <location>
        <begin position="306"/>
        <end position="361"/>
    </location>
</feature>